<evidence type="ECO:0000256" key="7">
    <source>
        <dbReference type="SAM" id="Phobius"/>
    </source>
</evidence>
<keyword evidence="4 7" id="KW-1133">Transmembrane helix</keyword>
<evidence type="ECO:0000256" key="1">
    <source>
        <dbReference type="ARBA" id="ARBA00004141"/>
    </source>
</evidence>
<evidence type="ECO:0000256" key="2">
    <source>
        <dbReference type="ARBA" id="ARBA00022448"/>
    </source>
</evidence>
<evidence type="ECO:0000256" key="5">
    <source>
        <dbReference type="ARBA" id="ARBA00023065"/>
    </source>
</evidence>
<feature type="transmembrane region" description="Helical" evidence="7">
    <location>
        <begin position="164"/>
        <end position="186"/>
    </location>
</feature>
<dbReference type="Pfam" id="PF25539">
    <property type="entry name" value="Bestrophin_2"/>
    <property type="match status" value="1"/>
</dbReference>
<feature type="transmembrane region" description="Helical" evidence="7">
    <location>
        <begin position="192"/>
        <end position="213"/>
    </location>
</feature>
<name>A0A813LCK3_POLGL</name>
<keyword evidence="2" id="KW-0813">Transport</keyword>
<feature type="transmembrane region" description="Helical" evidence="7">
    <location>
        <begin position="114"/>
        <end position="134"/>
    </location>
</feature>
<evidence type="ECO:0000256" key="3">
    <source>
        <dbReference type="ARBA" id="ARBA00022692"/>
    </source>
</evidence>
<sequence length="387" mass="41743">MFGASSRSRLGSFGAKVVGLDTLPTPSTSSGIFCARCTSAVARQHCAVQGAFGHRWVLGADATQLRGKFSAVYRSVPAFEAGHGYRARERLRAEEKLRGGTLREPLVKEEAGKVRFQLAVLAGLGAIAGCLHLVSLSDWIKHPRYAHEEVWVGSRGIFSSDRAIVLLPLVACAGSGLLATVIAVRFPLQASWVVLPASAHELLALPLAILLAFRFDKSYERWWSCRIEVENLGKDITSLALVAKTNLDSSSTSNDSKLAKLAEANSQKLFSLLQAICDLVAARMSAESEKSSDQDHRKAKVAPASLGPDDAEMCLAAEVDGELHYPVPGFSTCRLASELQATCASILQQLGPSAPCWERACVDRWSESWWWKWRGPVLAAGLGTAVV</sequence>
<evidence type="ECO:0000313" key="8">
    <source>
        <dbReference type="EMBL" id="CAE8723679.1"/>
    </source>
</evidence>
<dbReference type="Proteomes" id="UP000626109">
    <property type="component" value="Unassembled WGS sequence"/>
</dbReference>
<evidence type="ECO:0000313" key="9">
    <source>
        <dbReference type="Proteomes" id="UP000626109"/>
    </source>
</evidence>
<gene>
    <name evidence="8" type="ORF">PGLA2088_LOCUS43294</name>
</gene>
<keyword evidence="6 7" id="KW-0472">Membrane</keyword>
<organism evidence="8 9">
    <name type="scientific">Polarella glacialis</name>
    <name type="common">Dinoflagellate</name>
    <dbReference type="NCBI Taxonomy" id="89957"/>
    <lineage>
        <taxon>Eukaryota</taxon>
        <taxon>Sar</taxon>
        <taxon>Alveolata</taxon>
        <taxon>Dinophyceae</taxon>
        <taxon>Suessiales</taxon>
        <taxon>Suessiaceae</taxon>
        <taxon>Polarella</taxon>
    </lineage>
</organism>
<reference evidence="8" key="1">
    <citation type="submission" date="2021-02" db="EMBL/GenBank/DDBJ databases">
        <authorList>
            <person name="Dougan E. K."/>
            <person name="Rhodes N."/>
            <person name="Thang M."/>
            <person name="Chan C."/>
        </authorList>
    </citation>
    <scope>NUCLEOTIDE SEQUENCE</scope>
</reference>
<proteinExistence type="predicted"/>
<dbReference type="EMBL" id="CAJNNW010034721">
    <property type="protein sequence ID" value="CAE8723679.1"/>
    <property type="molecule type" value="Genomic_DNA"/>
</dbReference>
<dbReference type="InterPro" id="IPR044669">
    <property type="entry name" value="YneE/VCCN1/2-like"/>
</dbReference>
<keyword evidence="3 7" id="KW-0812">Transmembrane</keyword>
<keyword evidence="5" id="KW-0406">Ion transport</keyword>
<accession>A0A813LCK3</accession>
<dbReference type="GO" id="GO:0005254">
    <property type="term" value="F:chloride channel activity"/>
    <property type="evidence" value="ECO:0007669"/>
    <property type="project" value="InterPro"/>
</dbReference>
<comment type="caution">
    <text evidence="8">The sequence shown here is derived from an EMBL/GenBank/DDBJ whole genome shotgun (WGS) entry which is preliminary data.</text>
</comment>
<dbReference type="AlphaFoldDB" id="A0A813LCK3"/>
<evidence type="ECO:0000256" key="6">
    <source>
        <dbReference type="ARBA" id="ARBA00023136"/>
    </source>
</evidence>
<dbReference type="GO" id="GO:0016020">
    <property type="term" value="C:membrane"/>
    <property type="evidence" value="ECO:0007669"/>
    <property type="project" value="UniProtKB-SubCell"/>
</dbReference>
<protein>
    <submittedName>
        <fullName evidence="8">Uncharacterized protein</fullName>
    </submittedName>
</protein>
<comment type="subcellular location">
    <subcellularLocation>
        <location evidence="1">Membrane</location>
        <topology evidence="1">Multi-pass membrane protein</topology>
    </subcellularLocation>
</comment>
<evidence type="ECO:0000256" key="4">
    <source>
        <dbReference type="ARBA" id="ARBA00022989"/>
    </source>
</evidence>